<reference evidence="2" key="1">
    <citation type="submission" date="2023-03" db="EMBL/GenBank/DDBJ databases">
        <title>MT1 and MT2 Draft Genomes of Novel Species.</title>
        <authorList>
            <person name="Venkateswaran K."/>
        </authorList>
    </citation>
    <scope>NUCLEOTIDE SEQUENCE</scope>
    <source>
        <strain evidence="2">F6_3S_P_2</strain>
    </source>
</reference>
<name>A0ABT8JRN2_9BACL</name>
<dbReference type="Proteomes" id="UP001175097">
    <property type="component" value="Unassembled WGS sequence"/>
</dbReference>
<keyword evidence="3" id="KW-1185">Reference proteome</keyword>
<keyword evidence="1" id="KW-0472">Membrane</keyword>
<dbReference type="RefSeq" id="WP_301243520.1">
    <property type="nucleotide sequence ID" value="NZ_JAROCC010000006.1"/>
</dbReference>
<feature type="transmembrane region" description="Helical" evidence="1">
    <location>
        <begin position="49"/>
        <end position="69"/>
    </location>
</feature>
<dbReference type="EMBL" id="JAROCC010000006">
    <property type="protein sequence ID" value="MDN4607793.1"/>
    <property type="molecule type" value="Genomic_DNA"/>
</dbReference>
<accession>A0ABT8JRN2</accession>
<evidence type="ECO:0000256" key="1">
    <source>
        <dbReference type="SAM" id="Phobius"/>
    </source>
</evidence>
<organism evidence="2 3">
    <name type="scientific">Sporosarcina highlanderae</name>
    <dbReference type="NCBI Taxonomy" id="3035916"/>
    <lineage>
        <taxon>Bacteria</taxon>
        <taxon>Bacillati</taxon>
        <taxon>Bacillota</taxon>
        <taxon>Bacilli</taxon>
        <taxon>Bacillales</taxon>
        <taxon>Caryophanaceae</taxon>
        <taxon>Sporosarcina</taxon>
    </lineage>
</organism>
<keyword evidence="1" id="KW-1133">Transmembrane helix</keyword>
<proteinExistence type="predicted"/>
<feature type="transmembrane region" description="Helical" evidence="1">
    <location>
        <begin position="110"/>
        <end position="131"/>
    </location>
</feature>
<protein>
    <submittedName>
        <fullName evidence="2">Uncharacterized protein</fullName>
    </submittedName>
</protein>
<keyword evidence="1" id="KW-0812">Transmembrane</keyword>
<sequence>MSKTMAWTSFFAALFTLISLKFLQFFNFIKWSPVGWAKKWLIFGSKNEYSKWVLLFIILLIVFGIFYLVSKLTVNISPAITALVISVICAVALEWVIYSPSTLWEGIKSISIPFFSIIAVVSRFVTGTAVYEVKSSINS</sequence>
<evidence type="ECO:0000313" key="3">
    <source>
        <dbReference type="Proteomes" id="UP001175097"/>
    </source>
</evidence>
<comment type="caution">
    <text evidence="2">The sequence shown here is derived from an EMBL/GenBank/DDBJ whole genome shotgun (WGS) entry which is preliminary data.</text>
</comment>
<feature type="transmembrane region" description="Helical" evidence="1">
    <location>
        <begin position="76"/>
        <end position="98"/>
    </location>
</feature>
<evidence type="ECO:0000313" key="2">
    <source>
        <dbReference type="EMBL" id="MDN4607793.1"/>
    </source>
</evidence>
<gene>
    <name evidence="2" type="ORF">P5G49_09850</name>
</gene>